<organism evidence="11 12">
    <name type="scientific">Eiseniibacteriota bacterium</name>
    <dbReference type="NCBI Taxonomy" id="2212470"/>
    <lineage>
        <taxon>Bacteria</taxon>
        <taxon>Candidatus Eiseniibacteriota</taxon>
    </lineage>
</organism>
<comment type="catalytic activity">
    <reaction evidence="8">
        <text>(sulfur carrier)-H + L-cysteine = (sulfur carrier)-SH + L-alanine</text>
        <dbReference type="Rhea" id="RHEA:43892"/>
        <dbReference type="Rhea" id="RHEA-COMP:14737"/>
        <dbReference type="Rhea" id="RHEA-COMP:14739"/>
        <dbReference type="ChEBI" id="CHEBI:29917"/>
        <dbReference type="ChEBI" id="CHEBI:35235"/>
        <dbReference type="ChEBI" id="CHEBI:57972"/>
        <dbReference type="ChEBI" id="CHEBI:64428"/>
        <dbReference type="EC" id="2.8.1.7"/>
    </reaction>
</comment>
<dbReference type="PANTHER" id="PTHR11601">
    <property type="entry name" value="CYSTEINE DESULFURYLASE FAMILY MEMBER"/>
    <property type="match status" value="1"/>
</dbReference>
<evidence type="ECO:0000313" key="12">
    <source>
        <dbReference type="Proteomes" id="UP000697710"/>
    </source>
</evidence>
<evidence type="ECO:0000256" key="2">
    <source>
        <dbReference type="ARBA" id="ARBA00006490"/>
    </source>
</evidence>
<comment type="cofactor">
    <cofactor evidence="1 9">
        <name>pyridoxal 5'-phosphate</name>
        <dbReference type="ChEBI" id="CHEBI:597326"/>
    </cofactor>
</comment>
<evidence type="ECO:0000256" key="4">
    <source>
        <dbReference type="ARBA" id="ARBA00022723"/>
    </source>
</evidence>
<dbReference type="Gene3D" id="3.90.1150.10">
    <property type="entry name" value="Aspartate Aminotransferase, domain 1"/>
    <property type="match status" value="1"/>
</dbReference>
<dbReference type="GO" id="GO:0051536">
    <property type="term" value="F:iron-sulfur cluster binding"/>
    <property type="evidence" value="ECO:0007669"/>
    <property type="project" value="UniProtKB-KW"/>
</dbReference>
<comment type="similarity">
    <text evidence="2">Belongs to the class-V pyridoxal-phosphate-dependent aminotransferase family. NifS/IscS subfamily.</text>
</comment>
<keyword evidence="11" id="KW-0032">Aminotransferase</keyword>
<evidence type="ECO:0000256" key="5">
    <source>
        <dbReference type="ARBA" id="ARBA00022898"/>
    </source>
</evidence>
<gene>
    <name evidence="11" type="ORF">KC729_12840</name>
</gene>
<dbReference type="PROSITE" id="PS00595">
    <property type="entry name" value="AA_TRANSFER_CLASS_5"/>
    <property type="match status" value="1"/>
</dbReference>
<evidence type="ECO:0000259" key="10">
    <source>
        <dbReference type="Pfam" id="PF00266"/>
    </source>
</evidence>
<evidence type="ECO:0000256" key="6">
    <source>
        <dbReference type="ARBA" id="ARBA00023004"/>
    </source>
</evidence>
<dbReference type="GO" id="GO:0031071">
    <property type="term" value="F:cysteine desulfurase activity"/>
    <property type="evidence" value="ECO:0007669"/>
    <property type="project" value="UniProtKB-EC"/>
</dbReference>
<comment type="caution">
    <text evidence="11">The sequence shown here is derived from an EMBL/GenBank/DDBJ whole genome shotgun (WGS) entry which is preliminary data.</text>
</comment>
<keyword evidence="5" id="KW-0663">Pyridoxal phosphate</keyword>
<evidence type="ECO:0000256" key="7">
    <source>
        <dbReference type="ARBA" id="ARBA00023014"/>
    </source>
</evidence>
<keyword evidence="6" id="KW-0408">Iron</keyword>
<evidence type="ECO:0000256" key="8">
    <source>
        <dbReference type="ARBA" id="ARBA00050776"/>
    </source>
</evidence>
<sequence>TGVLQDLPAIAAICRRRGVLFHTDATQTFGKVPLRVEDLGCDLLSISSHKIHGPKGVGALYVRGRNPRVRLVPQMDGGGHERGFRSGTLDVPGVVGFGRAAEIAAERLDTEPARVAALRDRLETALLERIPQVLRNTPEIGRAPHILNLSFPGLEGEALLLGLRQVAVSSGSACASASLEPSHVLLALGRTPTEARSALRFSLGRFNTAEEVETVIEEVVRLVESLRALRVEHGRS</sequence>
<dbReference type="PANTHER" id="PTHR11601:SF34">
    <property type="entry name" value="CYSTEINE DESULFURASE"/>
    <property type="match status" value="1"/>
</dbReference>
<protein>
    <recommendedName>
        <fullName evidence="3">cysteine desulfurase</fullName>
        <ecNumber evidence="3">2.8.1.7</ecNumber>
    </recommendedName>
</protein>
<dbReference type="InterPro" id="IPR015422">
    <property type="entry name" value="PyrdxlP-dep_Trfase_small"/>
</dbReference>
<evidence type="ECO:0000313" key="11">
    <source>
        <dbReference type="EMBL" id="MCA9728567.1"/>
    </source>
</evidence>
<dbReference type="Proteomes" id="UP000697710">
    <property type="component" value="Unassembled WGS sequence"/>
</dbReference>
<reference evidence="11" key="2">
    <citation type="journal article" date="2021" name="Microbiome">
        <title>Successional dynamics and alternative stable states in a saline activated sludge microbial community over 9 years.</title>
        <authorList>
            <person name="Wang Y."/>
            <person name="Ye J."/>
            <person name="Ju F."/>
            <person name="Liu L."/>
            <person name="Boyd J.A."/>
            <person name="Deng Y."/>
            <person name="Parks D.H."/>
            <person name="Jiang X."/>
            <person name="Yin X."/>
            <person name="Woodcroft B.J."/>
            <person name="Tyson G.W."/>
            <person name="Hugenholtz P."/>
            <person name="Polz M.F."/>
            <person name="Zhang T."/>
        </authorList>
    </citation>
    <scope>NUCLEOTIDE SEQUENCE</scope>
    <source>
        <strain evidence="11">HKST-UBA01</strain>
    </source>
</reference>
<proteinExistence type="inferred from homology"/>
<dbReference type="AlphaFoldDB" id="A0A956M0Y6"/>
<dbReference type="SUPFAM" id="SSF53383">
    <property type="entry name" value="PLP-dependent transferases"/>
    <property type="match status" value="1"/>
</dbReference>
<evidence type="ECO:0000256" key="9">
    <source>
        <dbReference type="RuleBase" id="RU004504"/>
    </source>
</evidence>
<dbReference type="InterPro" id="IPR015424">
    <property type="entry name" value="PyrdxlP-dep_Trfase"/>
</dbReference>
<dbReference type="InterPro" id="IPR015421">
    <property type="entry name" value="PyrdxlP-dep_Trfase_major"/>
</dbReference>
<keyword evidence="11" id="KW-0808">Transferase</keyword>
<dbReference type="Gene3D" id="3.40.640.10">
    <property type="entry name" value="Type I PLP-dependent aspartate aminotransferase-like (Major domain)"/>
    <property type="match status" value="1"/>
</dbReference>
<evidence type="ECO:0000256" key="1">
    <source>
        <dbReference type="ARBA" id="ARBA00001933"/>
    </source>
</evidence>
<feature type="non-terminal residue" evidence="11">
    <location>
        <position position="1"/>
    </location>
</feature>
<evidence type="ECO:0000256" key="3">
    <source>
        <dbReference type="ARBA" id="ARBA00012239"/>
    </source>
</evidence>
<feature type="domain" description="Aminotransferase class V" evidence="10">
    <location>
        <begin position="1"/>
        <end position="214"/>
    </location>
</feature>
<reference evidence="11" key="1">
    <citation type="submission" date="2020-04" db="EMBL/GenBank/DDBJ databases">
        <authorList>
            <person name="Zhang T."/>
        </authorList>
    </citation>
    <scope>NUCLEOTIDE SEQUENCE</scope>
    <source>
        <strain evidence="11">HKST-UBA01</strain>
    </source>
</reference>
<dbReference type="GO" id="GO:0008483">
    <property type="term" value="F:transaminase activity"/>
    <property type="evidence" value="ECO:0007669"/>
    <property type="project" value="UniProtKB-KW"/>
</dbReference>
<dbReference type="EC" id="2.8.1.7" evidence="3"/>
<dbReference type="Pfam" id="PF00266">
    <property type="entry name" value="Aminotran_5"/>
    <property type="match status" value="1"/>
</dbReference>
<dbReference type="InterPro" id="IPR020578">
    <property type="entry name" value="Aminotrans_V_PyrdxlP_BS"/>
</dbReference>
<keyword evidence="7" id="KW-0411">Iron-sulfur</keyword>
<keyword evidence="4" id="KW-0479">Metal-binding</keyword>
<dbReference type="EMBL" id="JAGQHR010000419">
    <property type="protein sequence ID" value="MCA9728567.1"/>
    <property type="molecule type" value="Genomic_DNA"/>
</dbReference>
<dbReference type="GO" id="GO:0046872">
    <property type="term" value="F:metal ion binding"/>
    <property type="evidence" value="ECO:0007669"/>
    <property type="project" value="UniProtKB-KW"/>
</dbReference>
<accession>A0A956M0Y6</accession>
<name>A0A956M0Y6_UNCEI</name>
<dbReference type="InterPro" id="IPR000192">
    <property type="entry name" value="Aminotrans_V_dom"/>
</dbReference>